<dbReference type="RefSeq" id="WP_089833466.1">
    <property type="nucleotide sequence ID" value="NZ_FNBN01000003.1"/>
</dbReference>
<dbReference type="Proteomes" id="UP000199045">
    <property type="component" value="Unassembled WGS sequence"/>
</dbReference>
<sequence length="93" mass="10562">MVRVYFNPDYTLDSPLTDDDVKIENLQHIADVDVNDLREAFELCQNTDQPWTSRSEVRPDAVVADGTRSVAPGDVLEFEGEWYLVGAADFQRI</sequence>
<evidence type="ECO:0000313" key="2">
    <source>
        <dbReference type="Proteomes" id="UP000199045"/>
    </source>
</evidence>
<dbReference type="AlphaFoldDB" id="A0A1G7S2V3"/>
<protein>
    <submittedName>
        <fullName evidence="1">Uncharacterized protein</fullName>
    </submittedName>
</protein>
<reference evidence="1 2" key="1">
    <citation type="submission" date="2016-10" db="EMBL/GenBank/DDBJ databases">
        <authorList>
            <person name="de Groot N.N."/>
        </authorList>
    </citation>
    <scope>NUCLEOTIDE SEQUENCE [LARGE SCALE GENOMIC DNA]</scope>
    <source>
        <strain evidence="1 2">DSM 527</strain>
    </source>
</reference>
<name>A0A1G7S2V3_CHIFI</name>
<proteinExistence type="predicted"/>
<accession>A0A1G7S2V3</accession>
<dbReference type="OrthoDB" id="673108at2"/>
<organism evidence="1 2">
    <name type="scientific">Chitinophaga filiformis</name>
    <name type="common">Myxococcus filiformis</name>
    <name type="synonym">Flexibacter filiformis</name>
    <dbReference type="NCBI Taxonomy" id="104663"/>
    <lineage>
        <taxon>Bacteria</taxon>
        <taxon>Pseudomonadati</taxon>
        <taxon>Bacteroidota</taxon>
        <taxon>Chitinophagia</taxon>
        <taxon>Chitinophagales</taxon>
        <taxon>Chitinophagaceae</taxon>
        <taxon>Chitinophaga</taxon>
    </lineage>
</organism>
<dbReference type="STRING" id="104663.SAMN04488121_103716"/>
<evidence type="ECO:0000313" key="1">
    <source>
        <dbReference type="EMBL" id="SDG17375.1"/>
    </source>
</evidence>
<gene>
    <name evidence="1" type="ORF">SAMN04488121_103716</name>
</gene>
<dbReference type="EMBL" id="FNBN01000003">
    <property type="protein sequence ID" value="SDG17375.1"/>
    <property type="molecule type" value="Genomic_DNA"/>
</dbReference>